<gene>
    <name evidence="2" type="ORF">F2P81_000275</name>
</gene>
<name>A0A6A4TX52_SCOMX</name>
<feature type="region of interest" description="Disordered" evidence="1">
    <location>
        <begin position="39"/>
        <end position="85"/>
    </location>
</feature>
<accession>A0A6A4TX52</accession>
<protein>
    <submittedName>
        <fullName evidence="2">Uncharacterized protein</fullName>
    </submittedName>
</protein>
<evidence type="ECO:0000256" key="1">
    <source>
        <dbReference type="SAM" id="MobiDB-lite"/>
    </source>
</evidence>
<feature type="region of interest" description="Disordered" evidence="1">
    <location>
        <begin position="1"/>
        <end position="23"/>
    </location>
</feature>
<evidence type="ECO:0000313" key="2">
    <source>
        <dbReference type="EMBL" id="KAF0046642.1"/>
    </source>
</evidence>
<dbReference type="AlphaFoldDB" id="A0A6A4TX52"/>
<dbReference type="Proteomes" id="UP000438429">
    <property type="component" value="Unassembled WGS sequence"/>
</dbReference>
<dbReference type="EMBL" id="VEVO01000001">
    <property type="protein sequence ID" value="KAF0046642.1"/>
    <property type="molecule type" value="Genomic_DNA"/>
</dbReference>
<comment type="caution">
    <text evidence="2">The sequence shown here is derived from an EMBL/GenBank/DDBJ whole genome shotgun (WGS) entry which is preliminary data.</text>
</comment>
<proteinExistence type="predicted"/>
<evidence type="ECO:0000313" key="3">
    <source>
        <dbReference type="Proteomes" id="UP000438429"/>
    </source>
</evidence>
<organism evidence="2 3">
    <name type="scientific">Scophthalmus maximus</name>
    <name type="common">Turbot</name>
    <name type="synonym">Psetta maxima</name>
    <dbReference type="NCBI Taxonomy" id="52904"/>
    <lineage>
        <taxon>Eukaryota</taxon>
        <taxon>Metazoa</taxon>
        <taxon>Chordata</taxon>
        <taxon>Craniata</taxon>
        <taxon>Vertebrata</taxon>
        <taxon>Euteleostomi</taxon>
        <taxon>Actinopterygii</taxon>
        <taxon>Neopterygii</taxon>
        <taxon>Teleostei</taxon>
        <taxon>Neoteleostei</taxon>
        <taxon>Acanthomorphata</taxon>
        <taxon>Carangaria</taxon>
        <taxon>Pleuronectiformes</taxon>
        <taxon>Pleuronectoidei</taxon>
        <taxon>Scophthalmidae</taxon>
        <taxon>Scophthalmus</taxon>
    </lineage>
</organism>
<sequence>MAQDAKTLMAAQRSSLHSLCEPDPVSRTRPVCLDVPTVTAPVSPRSSGFRHDPVTRGVNGGFDSLRPCEWGLPPNPQSDSSLTPL</sequence>
<reference evidence="2 3" key="1">
    <citation type="submission" date="2019-06" db="EMBL/GenBank/DDBJ databases">
        <title>Draft genomes of female and male turbot (Scophthalmus maximus).</title>
        <authorList>
            <person name="Xu H."/>
            <person name="Xu X.-W."/>
            <person name="Shao C."/>
            <person name="Chen S."/>
        </authorList>
    </citation>
    <scope>NUCLEOTIDE SEQUENCE [LARGE SCALE GENOMIC DNA]</scope>
    <source>
        <strain evidence="2">Ysfricsl-2016a</strain>
        <tissue evidence="2">Blood</tissue>
    </source>
</reference>